<organism evidence="1">
    <name type="scientific">Homalodisca liturata</name>
    <dbReference type="NCBI Taxonomy" id="320908"/>
    <lineage>
        <taxon>Eukaryota</taxon>
        <taxon>Metazoa</taxon>
        <taxon>Ecdysozoa</taxon>
        <taxon>Arthropoda</taxon>
        <taxon>Hexapoda</taxon>
        <taxon>Insecta</taxon>
        <taxon>Pterygota</taxon>
        <taxon>Neoptera</taxon>
        <taxon>Paraneoptera</taxon>
        <taxon>Hemiptera</taxon>
        <taxon>Auchenorrhyncha</taxon>
        <taxon>Membracoidea</taxon>
        <taxon>Cicadellidae</taxon>
        <taxon>Cicadellinae</taxon>
        <taxon>Proconiini</taxon>
        <taxon>Homalodisca</taxon>
    </lineage>
</organism>
<dbReference type="EMBL" id="GECU01013897">
    <property type="protein sequence ID" value="JAS93809.1"/>
    <property type="molecule type" value="Transcribed_RNA"/>
</dbReference>
<accession>A0A1B6J3Q9</accession>
<feature type="non-terminal residue" evidence="1">
    <location>
        <position position="1"/>
    </location>
</feature>
<gene>
    <name evidence="1" type="ORF">g.1473</name>
</gene>
<protein>
    <submittedName>
        <fullName evidence="1">Uncharacterized protein</fullName>
    </submittedName>
</protein>
<reference evidence="1" key="1">
    <citation type="submission" date="2015-11" db="EMBL/GenBank/DDBJ databases">
        <title>De novo transcriptome assembly of four potential Pierce s Disease insect vectors from Arizona vineyards.</title>
        <authorList>
            <person name="Tassone E.E."/>
        </authorList>
    </citation>
    <scope>NUCLEOTIDE SEQUENCE</scope>
</reference>
<evidence type="ECO:0000313" key="1">
    <source>
        <dbReference type="EMBL" id="JAS93809.1"/>
    </source>
</evidence>
<dbReference type="AlphaFoldDB" id="A0A1B6J3Q9"/>
<feature type="non-terminal residue" evidence="1">
    <location>
        <position position="123"/>
    </location>
</feature>
<proteinExistence type="predicted"/>
<sequence>KPSDSLNESCNFPETNFGISEVPIDLGLTAFQSDCSTLNFVMLANKTHLKTVSTLASSSESSKGLIKTSNSSDSSVLIFSPATMPISTNRPKLWNCSGCLRKSEDNVLAHDNSCEQFTKVHGK</sequence>
<name>A0A1B6J3Q9_9HEMI</name>